<keyword evidence="1" id="KW-0732">Signal</keyword>
<organism evidence="4 5">
    <name type="scientific">Estrella lausannensis</name>
    <dbReference type="NCBI Taxonomy" id="483423"/>
    <lineage>
        <taxon>Bacteria</taxon>
        <taxon>Pseudomonadati</taxon>
        <taxon>Chlamydiota</taxon>
        <taxon>Chlamydiia</taxon>
        <taxon>Parachlamydiales</taxon>
        <taxon>Candidatus Criblamydiaceae</taxon>
        <taxon>Estrella</taxon>
    </lineage>
</organism>
<dbReference type="PIRSF" id="PIRSF016719">
    <property type="entry name" value="UCP016719"/>
    <property type="match status" value="1"/>
</dbReference>
<dbReference type="AlphaFoldDB" id="A0A0H5E2L7"/>
<proteinExistence type="predicted"/>
<sequence length="416" mass="46906">MRAIYLLILLLAFCVLNEPLAAAVKPGIDVLISTSALSNLKGKKIGLVTNHTAVSRNMEHTFDLLRSREKLVGYKLTALFAPEHGLFGSQHASEDVKSFVSKYGIPVHSLHGKTRRPTDDMLKGIDLIIYDIQDIGSRSYTYTTTLYYVMEEAAKRGIGVMVLDRPNPIGGKIVDGPMLDQNLRSMVGYINVPYCHGMTAGELALFFNKEYAIGCSLQVIPMEGWKRSMTFDETGLQWIPTSPQIPEATTPFFYPMTGILGELSVVNIGVGYTLPFKVVGAPWIDGKKFAKQLNDNHFAGIYFEPFCYKPFFGKFAGQDCQGVMIVIKDKKRVKPVSVQFLLIGTLKALYPDQFKEALSQSKQRRQMFDKVSGSRAIFEMMETKPFIIWPLISFQEKERLAFLEKRKNYLLAEYRD</sequence>
<dbReference type="Pfam" id="PF20732">
    <property type="entry name" value="NamZ_C"/>
    <property type="match status" value="1"/>
</dbReference>
<keyword evidence="5" id="KW-1185">Reference proteome</keyword>
<evidence type="ECO:0000256" key="1">
    <source>
        <dbReference type="SAM" id="SignalP"/>
    </source>
</evidence>
<evidence type="ECO:0000259" key="3">
    <source>
        <dbReference type="Pfam" id="PF20732"/>
    </source>
</evidence>
<dbReference type="Gene3D" id="3.40.50.12170">
    <property type="entry name" value="Uncharacterised protein PF07075, DUF1343"/>
    <property type="match status" value="1"/>
</dbReference>
<dbReference type="EMBL" id="CWGJ01000001">
    <property type="protein sequence ID" value="CRX37440.1"/>
    <property type="molecule type" value="Genomic_DNA"/>
</dbReference>
<dbReference type="InterPro" id="IPR048502">
    <property type="entry name" value="NamZ_N"/>
</dbReference>
<evidence type="ECO:0000313" key="4">
    <source>
        <dbReference type="EMBL" id="CRX37440.1"/>
    </source>
</evidence>
<feature type="domain" description="Peptidoglycan beta-N-acetylmuramidase NamZ C-terminal" evidence="3">
    <location>
        <begin position="253"/>
        <end position="411"/>
    </location>
</feature>
<accession>A0A0H5E2L7</accession>
<dbReference type="InterPro" id="IPR008302">
    <property type="entry name" value="NamZ"/>
</dbReference>
<dbReference type="GO" id="GO:0033922">
    <property type="term" value="F:peptidoglycan beta-N-acetylmuramidase activity"/>
    <property type="evidence" value="ECO:0007669"/>
    <property type="project" value="InterPro"/>
</dbReference>
<reference evidence="5" key="1">
    <citation type="submission" date="2015-06" db="EMBL/GenBank/DDBJ databases">
        <authorList>
            <person name="Bertelli C."/>
        </authorList>
    </citation>
    <scope>NUCLEOTIDE SEQUENCE [LARGE SCALE GENOMIC DNA]</scope>
    <source>
        <strain evidence="5">CRIB-30</strain>
    </source>
</reference>
<name>A0A0H5E2L7_9BACT</name>
<protein>
    <submittedName>
        <fullName evidence="4">Uncharacterized protein</fullName>
    </submittedName>
</protein>
<dbReference type="RefSeq" id="WP_098037295.1">
    <property type="nucleotide sequence ID" value="NZ_CWGJ01000001.1"/>
</dbReference>
<gene>
    <name evidence="4" type="ORF">ELAC_0077</name>
</gene>
<dbReference type="Gene3D" id="3.90.1150.140">
    <property type="match status" value="1"/>
</dbReference>
<dbReference type="PANTHER" id="PTHR42915">
    <property type="entry name" value="HYPOTHETICAL 460 KDA PROTEIN IN FEUA-SIGW INTERGENIC REGION [PRECURSOR]"/>
    <property type="match status" value="1"/>
</dbReference>
<evidence type="ECO:0000259" key="2">
    <source>
        <dbReference type="Pfam" id="PF07075"/>
    </source>
</evidence>
<dbReference type="OrthoDB" id="9801061at2"/>
<dbReference type="PANTHER" id="PTHR42915:SF1">
    <property type="entry name" value="PEPTIDOGLYCAN BETA-N-ACETYLMURAMIDASE NAMZ"/>
    <property type="match status" value="1"/>
</dbReference>
<dbReference type="InterPro" id="IPR048503">
    <property type="entry name" value="NamZ_C"/>
</dbReference>
<dbReference type="Pfam" id="PF07075">
    <property type="entry name" value="NamZ_N"/>
    <property type="match status" value="1"/>
</dbReference>
<feature type="domain" description="Peptidoglycan beta-N-acetylmuramidase NamZ N-terminal" evidence="2">
    <location>
        <begin position="45"/>
        <end position="248"/>
    </location>
</feature>
<feature type="signal peptide" evidence="1">
    <location>
        <begin position="1"/>
        <end position="21"/>
    </location>
</feature>
<evidence type="ECO:0000313" key="5">
    <source>
        <dbReference type="Proteomes" id="UP000220251"/>
    </source>
</evidence>
<dbReference type="Proteomes" id="UP000220251">
    <property type="component" value="Unassembled WGS sequence"/>
</dbReference>
<feature type="chain" id="PRO_5005217969" evidence="1">
    <location>
        <begin position="22"/>
        <end position="416"/>
    </location>
</feature>